<dbReference type="SUPFAM" id="SSF55073">
    <property type="entry name" value="Nucleotide cyclase"/>
    <property type="match status" value="1"/>
</dbReference>
<dbReference type="EMBL" id="JACCBG010000001">
    <property type="protein sequence ID" value="NYD42855.1"/>
    <property type="molecule type" value="Genomic_DNA"/>
</dbReference>
<dbReference type="Gene3D" id="3.30.450.20">
    <property type="entry name" value="PAS domain"/>
    <property type="match status" value="1"/>
</dbReference>
<dbReference type="InterPro" id="IPR000160">
    <property type="entry name" value="GGDEF_dom"/>
</dbReference>
<dbReference type="NCBIfam" id="TIGR00229">
    <property type="entry name" value="sensory_box"/>
    <property type="match status" value="1"/>
</dbReference>
<dbReference type="Proteomes" id="UP000535511">
    <property type="component" value="Unassembled WGS sequence"/>
</dbReference>
<organism evidence="6 7">
    <name type="scientific">Nocardioides panaciterrulae</name>
    <dbReference type="NCBI Taxonomy" id="661492"/>
    <lineage>
        <taxon>Bacteria</taxon>
        <taxon>Bacillati</taxon>
        <taxon>Actinomycetota</taxon>
        <taxon>Actinomycetes</taxon>
        <taxon>Propionibacteriales</taxon>
        <taxon>Nocardioidaceae</taxon>
        <taxon>Nocardioides</taxon>
    </lineage>
</organism>
<sequence>MLEGTVPPSSSVTASVLLVGPEPGGYDGPRTGTDVPVGPPAMLRAPGLAAALDLLASRPVDCVAVDLGLPDAHHPETWRALRAHSRGAVLLALVDGSEDDAHAGLHLADEVIGRELLVGPPTPRLWRRLLDRARVISELRTSEEATRRMSAILDVLPDAIYCHDPEGIITSWNHGAVQLYGYTSAEVLGRHVDLLHPPDTHEHAPIMSALRRGEPVRALETVRHGKDGVPVHVSLTACPEAGPTGELRGVTVLARDIGDRRYLQDELLRAFMHDGLTGLPNRASLVDRLSRTLARDAAEGRPVAVFFLDLDQFKRINEAQGHVAGDRVLAEIAGRLLRLLPEDGMVARLGGDEFVLVSRDTDTAAAAAIADRIFAALAAPVRLEGRAVHISASMGIAVSPPLDPDAESLLRHADAAMYEAKARGRSRSQIFDVSFAERSRDQLSLSGDLRDALARDRLEVHYQPIVALDGQRLVGVEALARWNHPTRGMVPPSEFVPLAEHSGFVCELDRWVLARACRQVRAGQVAGTLPDGVRVSVNLSARSLADPDLVALVRAVLDAEELSADSLVLEITETALLQDIATARRSLQGLRGLGVGIALDDFGTGYSSLSFLRELPVTQVKIDRSFVCNVARNQEDRLITQSIVDLAAGLGLETVAEGVETEDQRALLLRLGCANAQGHLWSRALPLAEVLAQASLGSPVAPLVPGRHAARRGHPGRRWGRAGWRRTPVAGAGPAVLPGGVPGTVPATPPDAGHQVAEAVRAGLEAGEAWLVVATDEHREALRAALGPDHVAAAVRGGYVELDAADILARLCDGGAPSRERFDGSIGELVRHLHRSSTTVRIYAELTGLLQQHDEPAAASAVEGLWEELEDVTGVSVWCGYDADHPLALRHAEVCTRHEHVAWHHGTLRGSTAS</sequence>
<dbReference type="InterPro" id="IPR035965">
    <property type="entry name" value="PAS-like_dom_sf"/>
</dbReference>
<dbReference type="PROSITE" id="PS50112">
    <property type="entry name" value="PAS"/>
    <property type="match status" value="1"/>
</dbReference>
<dbReference type="SMART" id="SM00052">
    <property type="entry name" value="EAL"/>
    <property type="match status" value="1"/>
</dbReference>
<gene>
    <name evidence="6" type="ORF">BJZ21_002938</name>
</gene>
<proteinExistence type="predicted"/>
<evidence type="ECO:0000313" key="6">
    <source>
        <dbReference type="EMBL" id="NYD42855.1"/>
    </source>
</evidence>
<dbReference type="PANTHER" id="PTHR44757:SF2">
    <property type="entry name" value="BIOFILM ARCHITECTURE MAINTENANCE PROTEIN MBAA"/>
    <property type="match status" value="1"/>
</dbReference>
<feature type="region of interest" description="Disordered" evidence="1">
    <location>
        <begin position="706"/>
        <end position="725"/>
    </location>
</feature>
<keyword evidence="7" id="KW-1185">Reference proteome</keyword>
<dbReference type="CDD" id="cd01948">
    <property type="entry name" value="EAL"/>
    <property type="match status" value="1"/>
</dbReference>
<dbReference type="CDD" id="cd00130">
    <property type="entry name" value="PAS"/>
    <property type="match status" value="1"/>
</dbReference>
<dbReference type="Pfam" id="PF00990">
    <property type="entry name" value="GGDEF"/>
    <property type="match status" value="1"/>
</dbReference>
<dbReference type="InterPro" id="IPR013767">
    <property type="entry name" value="PAS_fold"/>
</dbReference>
<dbReference type="PROSITE" id="PS50883">
    <property type="entry name" value="EAL"/>
    <property type="match status" value="1"/>
</dbReference>
<dbReference type="Pfam" id="PF00989">
    <property type="entry name" value="PAS"/>
    <property type="match status" value="1"/>
</dbReference>
<dbReference type="InterPro" id="IPR000700">
    <property type="entry name" value="PAS-assoc_C"/>
</dbReference>
<dbReference type="Gene3D" id="3.20.20.450">
    <property type="entry name" value="EAL domain"/>
    <property type="match status" value="1"/>
</dbReference>
<feature type="domain" description="GGDEF" evidence="5">
    <location>
        <begin position="301"/>
        <end position="433"/>
    </location>
</feature>
<feature type="domain" description="EAL" evidence="4">
    <location>
        <begin position="442"/>
        <end position="698"/>
    </location>
</feature>
<reference evidence="6 7" key="1">
    <citation type="submission" date="2020-07" db="EMBL/GenBank/DDBJ databases">
        <title>Sequencing the genomes of 1000 actinobacteria strains.</title>
        <authorList>
            <person name="Klenk H.-P."/>
        </authorList>
    </citation>
    <scope>NUCLEOTIDE SEQUENCE [LARGE SCALE GENOMIC DNA]</scope>
    <source>
        <strain evidence="6 7">DSM 21350</strain>
    </source>
</reference>
<dbReference type="InterPro" id="IPR029787">
    <property type="entry name" value="Nucleotide_cyclase"/>
</dbReference>
<dbReference type="NCBIfam" id="TIGR00254">
    <property type="entry name" value="GGDEF"/>
    <property type="match status" value="1"/>
</dbReference>
<dbReference type="SUPFAM" id="SSF55785">
    <property type="entry name" value="PYP-like sensor domain (PAS domain)"/>
    <property type="match status" value="1"/>
</dbReference>
<dbReference type="CDD" id="cd01949">
    <property type="entry name" value="GGDEF"/>
    <property type="match status" value="1"/>
</dbReference>
<evidence type="ECO:0000259" key="5">
    <source>
        <dbReference type="PROSITE" id="PS50887"/>
    </source>
</evidence>
<name>A0A7Y9E7Y8_9ACTN</name>
<dbReference type="InterPro" id="IPR001633">
    <property type="entry name" value="EAL_dom"/>
</dbReference>
<dbReference type="PROSITE" id="PS50113">
    <property type="entry name" value="PAC"/>
    <property type="match status" value="1"/>
</dbReference>
<dbReference type="InterPro" id="IPR025847">
    <property type="entry name" value="MEDS_domain"/>
</dbReference>
<dbReference type="InterPro" id="IPR000014">
    <property type="entry name" value="PAS"/>
</dbReference>
<dbReference type="Pfam" id="PF14417">
    <property type="entry name" value="MEDS"/>
    <property type="match status" value="1"/>
</dbReference>
<dbReference type="SUPFAM" id="SSF141868">
    <property type="entry name" value="EAL domain-like"/>
    <property type="match status" value="1"/>
</dbReference>
<evidence type="ECO:0000259" key="2">
    <source>
        <dbReference type="PROSITE" id="PS50112"/>
    </source>
</evidence>
<evidence type="ECO:0000259" key="3">
    <source>
        <dbReference type="PROSITE" id="PS50113"/>
    </source>
</evidence>
<dbReference type="SMART" id="SM00267">
    <property type="entry name" value="GGDEF"/>
    <property type="match status" value="1"/>
</dbReference>
<dbReference type="SMART" id="SM00091">
    <property type="entry name" value="PAS"/>
    <property type="match status" value="1"/>
</dbReference>
<dbReference type="AlphaFoldDB" id="A0A7Y9E7Y8"/>
<dbReference type="RefSeq" id="WP_179664438.1">
    <property type="nucleotide sequence ID" value="NZ_JACCBG010000001.1"/>
</dbReference>
<dbReference type="InterPro" id="IPR043128">
    <property type="entry name" value="Rev_trsase/Diguanyl_cyclase"/>
</dbReference>
<dbReference type="InterPro" id="IPR035919">
    <property type="entry name" value="EAL_sf"/>
</dbReference>
<feature type="domain" description="PAC" evidence="3">
    <location>
        <begin position="217"/>
        <end position="269"/>
    </location>
</feature>
<dbReference type="PROSITE" id="PS50887">
    <property type="entry name" value="GGDEF"/>
    <property type="match status" value="1"/>
</dbReference>
<protein>
    <submittedName>
        <fullName evidence="6">Diguanylate cyclase (GGDEF)-like protein/PAS domain S-box-containing protein</fullName>
    </submittedName>
</protein>
<evidence type="ECO:0000256" key="1">
    <source>
        <dbReference type="SAM" id="MobiDB-lite"/>
    </source>
</evidence>
<comment type="caution">
    <text evidence="6">The sequence shown here is derived from an EMBL/GenBank/DDBJ whole genome shotgun (WGS) entry which is preliminary data.</text>
</comment>
<evidence type="ECO:0000259" key="4">
    <source>
        <dbReference type="PROSITE" id="PS50883"/>
    </source>
</evidence>
<feature type="compositionally biased region" description="Basic residues" evidence="1">
    <location>
        <begin position="708"/>
        <end position="724"/>
    </location>
</feature>
<dbReference type="PANTHER" id="PTHR44757">
    <property type="entry name" value="DIGUANYLATE CYCLASE DGCP"/>
    <property type="match status" value="1"/>
</dbReference>
<accession>A0A7Y9E7Y8</accession>
<feature type="domain" description="PAS" evidence="2">
    <location>
        <begin position="145"/>
        <end position="199"/>
    </location>
</feature>
<evidence type="ECO:0000313" key="7">
    <source>
        <dbReference type="Proteomes" id="UP000535511"/>
    </source>
</evidence>
<dbReference type="Pfam" id="PF00563">
    <property type="entry name" value="EAL"/>
    <property type="match status" value="1"/>
</dbReference>
<dbReference type="GO" id="GO:0006355">
    <property type="term" value="P:regulation of DNA-templated transcription"/>
    <property type="evidence" value="ECO:0007669"/>
    <property type="project" value="InterPro"/>
</dbReference>
<dbReference type="InterPro" id="IPR052155">
    <property type="entry name" value="Biofilm_reg_signaling"/>
</dbReference>
<dbReference type="Gene3D" id="3.30.70.270">
    <property type="match status" value="1"/>
</dbReference>